<dbReference type="AlphaFoldDB" id="A0A4D9EF50"/>
<protein>
    <submittedName>
        <fullName evidence="3">Katanin p60 ATPase-containing subunit A1</fullName>
    </submittedName>
</protein>
<dbReference type="PROSITE" id="PS50804">
    <property type="entry name" value="SCAN_BOX"/>
    <property type="match status" value="1"/>
</dbReference>
<evidence type="ECO:0000256" key="1">
    <source>
        <dbReference type="SAM" id="MobiDB-lite"/>
    </source>
</evidence>
<feature type="region of interest" description="Disordered" evidence="1">
    <location>
        <begin position="25"/>
        <end position="48"/>
    </location>
</feature>
<dbReference type="EMBL" id="QXTE01000065">
    <property type="protein sequence ID" value="TFK08726.1"/>
    <property type="molecule type" value="Genomic_DNA"/>
</dbReference>
<organism evidence="3 4">
    <name type="scientific">Platysternon megacephalum</name>
    <name type="common">big-headed turtle</name>
    <dbReference type="NCBI Taxonomy" id="55544"/>
    <lineage>
        <taxon>Eukaryota</taxon>
        <taxon>Metazoa</taxon>
        <taxon>Chordata</taxon>
        <taxon>Craniata</taxon>
        <taxon>Vertebrata</taxon>
        <taxon>Euteleostomi</taxon>
        <taxon>Archelosauria</taxon>
        <taxon>Testudinata</taxon>
        <taxon>Testudines</taxon>
        <taxon>Cryptodira</taxon>
        <taxon>Durocryptodira</taxon>
        <taxon>Testudinoidea</taxon>
        <taxon>Platysternidae</taxon>
        <taxon>Platysternon</taxon>
    </lineage>
</organism>
<accession>A0A4D9EF50</accession>
<dbReference type="Pfam" id="PF02023">
    <property type="entry name" value="SCAN"/>
    <property type="match status" value="1"/>
</dbReference>
<sequence length="162" mass="17217">MVGRTAKGAATVHEAHSTIPASRATVQDGVAGRATEGSPGIYKGVDGDTMPDAAESEILAEILGCKMDRGDTAQSFHTEIVGLGYPLVEAGKPGAGGSDDAVILEQFLQTLPEVESVWVCCHQPSTLDNVVNLMEEFLEAYLPRRTIHPLRGQEMGRKTVDV</sequence>
<keyword evidence="4" id="KW-1185">Reference proteome</keyword>
<dbReference type="Proteomes" id="UP000297703">
    <property type="component" value="Unassembled WGS sequence"/>
</dbReference>
<reference evidence="3 4" key="1">
    <citation type="submission" date="2019-04" db="EMBL/GenBank/DDBJ databases">
        <title>Draft genome of the big-headed turtle Platysternon megacephalum.</title>
        <authorList>
            <person name="Gong S."/>
        </authorList>
    </citation>
    <scope>NUCLEOTIDE SEQUENCE [LARGE SCALE GENOMIC DNA]</scope>
    <source>
        <strain evidence="3">DO16091913</strain>
        <tissue evidence="3">Muscle</tissue>
    </source>
</reference>
<dbReference type="Gene3D" id="1.10.4020.10">
    <property type="entry name" value="DNA breaking-rejoining enzymes"/>
    <property type="match status" value="1"/>
</dbReference>
<evidence type="ECO:0000313" key="3">
    <source>
        <dbReference type="EMBL" id="TFK08726.1"/>
    </source>
</evidence>
<dbReference type="SUPFAM" id="SSF47353">
    <property type="entry name" value="Retrovirus capsid dimerization domain-like"/>
    <property type="match status" value="1"/>
</dbReference>
<evidence type="ECO:0000313" key="4">
    <source>
        <dbReference type="Proteomes" id="UP000297703"/>
    </source>
</evidence>
<evidence type="ECO:0000259" key="2">
    <source>
        <dbReference type="PROSITE" id="PS50804"/>
    </source>
</evidence>
<feature type="domain" description="SCAN box" evidence="2">
    <location>
        <begin position="100"/>
        <end position="137"/>
    </location>
</feature>
<proteinExistence type="predicted"/>
<comment type="caution">
    <text evidence="3">The sequence shown here is derived from an EMBL/GenBank/DDBJ whole genome shotgun (WGS) entry which is preliminary data.</text>
</comment>
<dbReference type="InterPro" id="IPR003309">
    <property type="entry name" value="SCAN_dom"/>
</dbReference>
<dbReference type="InterPro" id="IPR038269">
    <property type="entry name" value="SCAN_sf"/>
</dbReference>
<gene>
    <name evidence="3" type="ORF">DR999_PMT08327</name>
</gene>
<reference evidence="3 4" key="2">
    <citation type="submission" date="2019-04" db="EMBL/GenBank/DDBJ databases">
        <title>The genome sequence of big-headed turtle.</title>
        <authorList>
            <person name="Gong S."/>
        </authorList>
    </citation>
    <scope>NUCLEOTIDE SEQUENCE [LARGE SCALE GENOMIC DNA]</scope>
    <source>
        <strain evidence="3">DO16091913</strain>
        <tissue evidence="3">Muscle</tissue>
    </source>
</reference>
<dbReference type="OrthoDB" id="8930638at2759"/>
<name>A0A4D9EF50_9SAUR</name>